<dbReference type="Pfam" id="PF12900">
    <property type="entry name" value="Pyridox_ox_2"/>
    <property type="match status" value="1"/>
</dbReference>
<dbReference type="AlphaFoldDB" id="A0AAU6S9J7"/>
<dbReference type="SUPFAM" id="SSF50475">
    <property type="entry name" value="FMN-binding split barrel"/>
    <property type="match status" value="1"/>
</dbReference>
<dbReference type="EMBL" id="CP151632">
    <property type="protein sequence ID" value="WZO33582.1"/>
    <property type="molecule type" value="Genomic_DNA"/>
</dbReference>
<dbReference type="InterPro" id="IPR024747">
    <property type="entry name" value="Pyridox_Oxase-rel"/>
</dbReference>
<name>A0AAU6S9J7_9MICO</name>
<dbReference type="Gene3D" id="2.30.110.10">
    <property type="entry name" value="Electron Transport, Fmn-binding Protein, Chain A"/>
    <property type="match status" value="1"/>
</dbReference>
<protein>
    <submittedName>
        <fullName evidence="1">Pyridoxamine 5'-phosphate oxidase family protein</fullName>
    </submittedName>
</protein>
<reference evidence="1" key="1">
    <citation type="submission" date="2024-04" db="EMBL/GenBank/DDBJ databases">
        <authorList>
            <person name="Roder T."/>
            <person name="Oberhansli S."/>
            <person name="Kreuzer M."/>
        </authorList>
    </citation>
    <scope>NUCLEOTIDE SEQUENCE</scope>
    <source>
        <strain evidence="1">LWS13-1.2</strain>
    </source>
</reference>
<dbReference type="RefSeq" id="WP_349428123.1">
    <property type="nucleotide sequence ID" value="NZ_CP151632.1"/>
</dbReference>
<evidence type="ECO:0000313" key="1">
    <source>
        <dbReference type="EMBL" id="WZO33582.1"/>
    </source>
</evidence>
<proteinExistence type="predicted"/>
<organism evidence="1">
    <name type="scientific">Microbacterium sp. LWS13-1.2</name>
    <dbReference type="NCBI Taxonomy" id="3135264"/>
    <lineage>
        <taxon>Bacteria</taxon>
        <taxon>Bacillati</taxon>
        <taxon>Actinomycetota</taxon>
        <taxon>Actinomycetes</taxon>
        <taxon>Micrococcales</taxon>
        <taxon>Microbacteriaceae</taxon>
        <taxon>Microbacterium</taxon>
    </lineage>
</organism>
<sequence>MGGTSNDAISTLTEEECWDLLARHELGRLAVAVNSEPDIFPINYVVDGPRVLFRTAPGSKLAELSANPRVAFEVDEHDDTFGASVVLKGVATRLELQREIDLADALPLTPWTPTLKYRWMRITPVSITGRRFHRGPEPDRYAASSGDAWT</sequence>
<accession>A0AAU6S9J7</accession>
<dbReference type="InterPro" id="IPR012349">
    <property type="entry name" value="Split_barrel_FMN-bd"/>
</dbReference>
<gene>
    <name evidence="1" type="ORF">MRBLWS13_001211</name>
</gene>